<dbReference type="GO" id="GO:0005576">
    <property type="term" value="C:extracellular region"/>
    <property type="evidence" value="ECO:0007669"/>
    <property type="project" value="UniProtKB-SubCell"/>
</dbReference>
<dbReference type="PANTHER" id="PTHR33407">
    <property type="entry name" value="PECTATE LYASE F-RELATED"/>
    <property type="match status" value="1"/>
</dbReference>
<evidence type="ECO:0000256" key="8">
    <source>
        <dbReference type="ARBA" id="ARBA00023239"/>
    </source>
</evidence>
<dbReference type="GO" id="GO:0030570">
    <property type="term" value="F:pectate lyase activity"/>
    <property type="evidence" value="ECO:0007669"/>
    <property type="project" value="UniProtKB-EC"/>
</dbReference>
<evidence type="ECO:0000256" key="1">
    <source>
        <dbReference type="ARBA" id="ARBA00000695"/>
    </source>
</evidence>
<feature type="region of interest" description="Disordered" evidence="11">
    <location>
        <begin position="982"/>
        <end position="1008"/>
    </location>
</feature>
<keyword evidence="10" id="KW-0175">Coiled coil</keyword>
<comment type="cofactor">
    <cofactor evidence="2">
        <name>Ca(2+)</name>
        <dbReference type="ChEBI" id="CHEBI:29108"/>
    </cofactor>
</comment>
<dbReference type="PANTHER" id="PTHR33407:SF9">
    <property type="entry name" value="PECTATE LYASE F-RELATED"/>
    <property type="match status" value="1"/>
</dbReference>
<name>G5ACH1_PHYSP</name>
<dbReference type="InterPro" id="IPR000048">
    <property type="entry name" value="IQ_motif_EF-hand-BS"/>
</dbReference>
<evidence type="ECO:0000256" key="11">
    <source>
        <dbReference type="SAM" id="MobiDB-lite"/>
    </source>
</evidence>
<feature type="compositionally biased region" description="Polar residues" evidence="11">
    <location>
        <begin position="1323"/>
        <end position="1336"/>
    </location>
</feature>
<organism evidence="12 13">
    <name type="scientific">Phytophthora sojae (strain P6497)</name>
    <name type="common">Soybean stem and root rot agent</name>
    <name type="synonym">Phytophthora megasperma f. sp. glycines</name>
    <dbReference type="NCBI Taxonomy" id="1094619"/>
    <lineage>
        <taxon>Eukaryota</taxon>
        <taxon>Sar</taxon>
        <taxon>Stramenopiles</taxon>
        <taxon>Oomycota</taxon>
        <taxon>Peronosporomycetes</taxon>
        <taxon>Peronosporales</taxon>
        <taxon>Peronosporaceae</taxon>
        <taxon>Phytophthora</taxon>
    </lineage>
</organism>
<dbReference type="RefSeq" id="XP_009537809.1">
    <property type="nucleotide sequence ID" value="XM_009539514.1"/>
</dbReference>
<gene>
    <name evidence="12" type="ORF">PHYSODRAFT_466026</name>
</gene>
<keyword evidence="13" id="KW-1185">Reference proteome</keyword>
<feature type="non-terminal residue" evidence="12">
    <location>
        <position position="1430"/>
    </location>
</feature>
<feature type="compositionally biased region" description="Low complexity" evidence="11">
    <location>
        <begin position="577"/>
        <end position="599"/>
    </location>
</feature>
<keyword evidence="7" id="KW-0106">Calcium</keyword>
<dbReference type="PROSITE" id="PS50096">
    <property type="entry name" value="IQ"/>
    <property type="match status" value="4"/>
</dbReference>
<sequence>MQTALAAREKELRRSEKAVAQADAELREELNRAERILPSKFLFERNLASDRVLEAARNVLIRFQHRFYKLYFRHWRVATLQLRLQAQRRAVAQIVRVYRGHRGRREARRLRRELNAMQAQKRQLLAFRIKYRSSQAVRLQMAWRRFLRHRAVKHRQARQAAARLLQRAFRTRQWRGQSLVTALANARRLFAAVSLQKLYRGHRTRRKLLEEQRRQRQDERVQLALLRSMSKRARAAWMIERRGAGYVIAHHAILPYVMRRRWHRLHDQLRRQRAAKCIARAVCNWFGVEARREVARAKQVSQWLALVQREHKRSQAAAILIQKHLQRWVQQRKFLMAEARRKKQARRTRLAEKQTPPNLGLNPQPARLMALLKPMQLKSKNTRASQNPRVEAAKLVQRCYRRYRARKRAQIRTWKTEAQKVEIRVLRRRRAATAIQQRVRGIQGRQLARVRRAQRLLLRFILRWKWRRIQKRQRAARKIARWFNHKRMQALAKLWSVEKQKRVAASVRVQRWYRLCCLLPSRMAKLLRVARKREETLALCDQSLLLCSQHLADGFAVQSFAASLEDALRPLVSDSTAASRSPSKTRPSPTKQKAGAAASGKHHAGVVSFPVLQMAFLVVSGWKMPFVWRELDGKALFQTKLERGKAVSFFRSLPKRGKPVAHQIQHTSVFEAGTMTSSSPTRKNQKPAPKGAKGVAAVETFSSVDVDVAVARATGGAKGALDFAAFVRVLGLLGEISLTQHSQTATPYWGRYDGAEARVLALLWVSLLPHPTIQPLASQFRAFVSDELSRQAAHLQRLFTRQHNKLRGTAILVEIRLNLRTQELSRAAVVLQTQARRLLARRELRRRMQATYEKFLDPTWGLPYWMNPRSGYSTWQKPRRLGAEDVHCEPIPFPAPERMLKAPCNGRKDCDRCAEWVCYDCDEFFCVGCFGEYHKDDNEGEEDKEQLVKREHELERLLLCGLCKFQLASRRCLDCIPKPAPKPKPHPKTNPLKPKNHEKKNLDNDEDEERDNRESLFCDVCFGFLHRRGGLKTHRTEPLLELCTSCIPDDNDDENAISRQHSSTFFAIAGAADAVQWECEACGDPPRRVCGRCALQSHPKESCGELRPVPFQTLGRRERTKRLQEEQEARDRRDLDKMRARALRARQERCARKMQTFWRSRAPILRAKRAADARRKEKSDLWLRRQEDARLAKRMAYRAKNALGMAPPLSTDTPVQRRLRSLHALARRQVSIRARFFGLLIDEYVRVGIPLPGLGLLHPGSNEIWTSEDLRGWIRNRQTIRFKKLTPEEAQPAERALCAWRQLERSSKNEDDPGNEAVETGAPSDSSTQPKASDTTWLADVHPKQLVTESMVPLAQPYGPPLPKKKHRRAAEEEEEDVVEDVPVAMFLVEFSLDPKRTVWINHSLAERFWEWKRLKMLARSERAAQRQRA</sequence>
<evidence type="ECO:0000256" key="9">
    <source>
        <dbReference type="ARBA" id="ARBA00039895"/>
    </source>
</evidence>
<evidence type="ECO:0000313" key="12">
    <source>
        <dbReference type="EMBL" id="EGZ07045.1"/>
    </source>
</evidence>
<dbReference type="InterPro" id="IPR004898">
    <property type="entry name" value="Pectate_lyase_PlyH/PlyE-like"/>
</dbReference>
<evidence type="ECO:0000256" key="6">
    <source>
        <dbReference type="ARBA" id="ARBA00022729"/>
    </source>
</evidence>
<reference evidence="12 13" key="1">
    <citation type="journal article" date="2006" name="Science">
        <title>Phytophthora genome sequences uncover evolutionary origins and mechanisms of pathogenesis.</title>
        <authorList>
            <person name="Tyler B.M."/>
            <person name="Tripathy S."/>
            <person name="Zhang X."/>
            <person name="Dehal P."/>
            <person name="Jiang R.H."/>
            <person name="Aerts A."/>
            <person name="Arredondo F.D."/>
            <person name="Baxter L."/>
            <person name="Bensasson D."/>
            <person name="Beynon J.L."/>
            <person name="Chapman J."/>
            <person name="Damasceno C.M."/>
            <person name="Dorrance A.E."/>
            <person name="Dou D."/>
            <person name="Dickerman A.W."/>
            <person name="Dubchak I.L."/>
            <person name="Garbelotto M."/>
            <person name="Gijzen M."/>
            <person name="Gordon S.G."/>
            <person name="Govers F."/>
            <person name="Grunwald N.J."/>
            <person name="Huang W."/>
            <person name="Ivors K.L."/>
            <person name="Jones R.W."/>
            <person name="Kamoun S."/>
            <person name="Krampis K."/>
            <person name="Lamour K.H."/>
            <person name="Lee M.K."/>
            <person name="McDonald W.H."/>
            <person name="Medina M."/>
            <person name="Meijer H.J."/>
            <person name="Nordberg E.K."/>
            <person name="Maclean D.J."/>
            <person name="Ospina-Giraldo M.D."/>
            <person name="Morris P.F."/>
            <person name="Phuntumart V."/>
            <person name="Putnam N.H."/>
            <person name="Rash S."/>
            <person name="Rose J.K."/>
            <person name="Sakihama Y."/>
            <person name="Salamov A.A."/>
            <person name="Savidor A."/>
            <person name="Scheuring C.F."/>
            <person name="Smith B.M."/>
            <person name="Sobral B.W."/>
            <person name="Terry A."/>
            <person name="Torto-Alalibo T.A."/>
            <person name="Win J."/>
            <person name="Xu Z."/>
            <person name="Zhang H."/>
            <person name="Grigoriev I.V."/>
            <person name="Rokhsar D.S."/>
            <person name="Boore J.L."/>
        </authorList>
    </citation>
    <scope>NUCLEOTIDE SEQUENCE [LARGE SCALE GENOMIC DNA]</scope>
    <source>
        <strain evidence="12 13">P6497</strain>
    </source>
</reference>
<dbReference type="OMA" id="RTVWINH"/>
<evidence type="ECO:0000256" key="5">
    <source>
        <dbReference type="ARBA" id="ARBA00022525"/>
    </source>
</evidence>
<comment type="catalytic activity">
    <reaction evidence="1">
        <text>Eliminative cleavage of (1-&gt;4)-alpha-D-galacturonan to give oligosaccharides with 4-deoxy-alpha-D-galact-4-enuronosyl groups at their non-reducing ends.</text>
        <dbReference type="EC" id="4.2.2.2"/>
    </reaction>
</comment>
<feature type="region of interest" description="Disordered" evidence="11">
    <location>
        <begin position="573"/>
        <end position="599"/>
    </location>
</feature>
<feature type="region of interest" description="Disordered" evidence="11">
    <location>
        <begin position="345"/>
        <end position="364"/>
    </location>
</feature>
<evidence type="ECO:0000256" key="2">
    <source>
        <dbReference type="ARBA" id="ARBA00001913"/>
    </source>
</evidence>
<comment type="subcellular location">
    <subcellularLocation>
        <location evidence="3">Secreted</location>
    </subcellularLocation>
</comment>
<feature type="region of interest" description="Disordered" evidence="11">
    <location>
        <begin position="1305"/>
        <end position="1336"/>
    </location>
</feature>
<evidence type="ECO:0000256" key="10">
    <source>
        <dbReference type="SAM" id="Coils"/>
    </source>
</evidence>
<evidence type="ECO:0000256" key="3">
    <source>
        <dbReference type="ARBA" id="ARBA00004613"/>
    </source>
</evidence>
<feature type="coiled-coil region" evidence="10">
    <location>
        <begin position="5"/>
        <end position="32"/>
    </location>
</feature>
<evidence type="ECO:0000256" key="4">
    <source>
        <dbReference type="ARBA" id="ARBA00012272"/>
    </source>
</evidence>
<evidence type="ECO:0000313" key="13">
    <source>
        <dbReference type="Proteomes" id="UP000002640"/>
    </source>
</evidence>
<protein>
    <recommendedName>
        <fullName evidence="9">Probable pectate lyase F</fullName>
        <ecNumber evidence="4">4.2.2.2</ecNumber>
    </recommendedName>
</protein>
<proteinExistence type="predicted"/>
<dbReference type="SMR" id="G5ACH1"/>
<dbReference type="KEGG" id="psoj:PHYSODRAFT_466026"/>
<dbReference type="InParanoid" id="G5ACH1"/>
<evidence type="ECO:0000256" key="7">
    <source>
        <dbReference type="ARBA" id="ARBA00022837"/>
    </source>
</evidence>
<dbReference type="CDD" id="cd19757">
    <property type="entry name" value="Bbox1"/>
    <property type="match status" value="1"/>
</dbReference>
<dbReference type="EMBL" id="JH159163">
    <property type="protein sequence ID" value="EGZ07045.1"/>
    <property type="molecule type" value="Genomic_DNA"/>
</dbReference>
<keyword evidence="5" id="KW-0964">Secreted</keyword>
<dbReference type="SMART" id="SM00015">
    <property type="entry name" value="IQ"/>
    <property type="match status" value="6"/>
</dbReference>
<dbReference type="Proteomes" id="UP000002640">
    <property type="component" value="Unassembled WGS sequence"/>
</dbReference>
<accession>G5ACH1</accession>
<keyword evidence="6" id="KW-0732">Signal</keyword>
<dbReference type="GO" id="GO:0045490">
    <property type="term" value="P:pectin catabolic process"/>
    <property type="evidence" value="ECO:0007669"/>
    <property type="project" value="TreeGrafter"/>
</dbReference>
<dbReference type="EC" id="4.2.2.2" evidence="4"/>
<dbReference type="GeneID" id="20653424"/>
<keyword evidence="8" id="KW-0456">Lyase</keyword>